<dbReference type="PROSITE" id="PS50931">
    <property type="entry name" value="HTH_LYSR"/>
    <property type="match status" value="1"/>
</dbReference>
<feature type="domain" description="HTH lysR-type" evidence="5">
    <location>
        <begin position="1"/>
        <end position="59"/>
    </location>
</feature>
<dbReference type="InterPro" id="IPR036390">
    <property type="entry name" value="WH_DNA-bd_sf"/>
</dbReference>
<dbReference type="Gene3D" id="1.10.10.10">
    <property type="entry name" value="Winged helix-like DNA-binding domain superfamily/Winged helix DNA-binding domain"/>
    <property type="match status" value="1"/>
</dbReference>
<reference evidence="6" key="1">
    <citation type="submission" date="2021-11" db="EMBL/GenBank/DDBJ databases">
        <title>BS-T2-15 a new species belonging to the Comamonadaceae family isolated from the soil of a French oak forest.</title>
        <authorList>
            <person name="Mieszkin S."/>
            <person name="Alain K."/>
        </authorList>
    </citation>
    <scope>NUCLEOTIDE SEQUENCE</scope>
    <source>
        <strain evidence="6">BS-T2-15</strain>
    </source>
</reference>
<dbReference type="GO" id="GO:0003677">
    <property type="term" value="F:DNA binding"/>
    <property type="evidence" value="ECO:0007669"/>
    <property type="project" value="UniProtKB-KW"/>
</dbReference>
<dbReference type="PRINTS" id="PR00039">
    <property type="entry name" value="HTHLYSR"/>
</dbReference>
<accession>A0A9X1YMS9</accession>
<dbReference type="Gene3D" id="3.40.190.10">
    <property type="entry name" value="Periplasmic binding protein-like II"/>
    <property type="match status" value="2"/>
</dbReference>
<evidence type="ECO:0000256" key="1">
    <source>
        <dbReference type="ARBA" id="ARBA00009437"/>
    </source>
</evidence>
<dbReference type="InterPro" id="IPR000847">
    <property type="entry name" value="LysR_HTH_N"/>
</dbReference>
<evidence type="ECO:0000256" key="3">
    <source>
        <dbReference type="ARBA" id="ARBA00023125"/>
    </source>
</evidence>
<dbReference type="AlphaFoldDB" id="A0A9X1YMS9"/>
<dbReference type="RefSeq" id="WP_275683668.1">
    <property type="nucleotide sequence ID" value="NZ_JAJLJH010000005.1"/>
</dbReference>
<dbReference type="SUPFAM" id="SSF46785">
    <property type="entry name" value="Winged helix' DNA-binding domain"/>
    <property type="match status" value="1"/>
</dbReference>
<dbReference type="Proteomes" id="UP001139353">
    <property type="component" value="Unassembled WGS sequence"/>
</dbReference>
<keyword evidence="3" id="KW-0238">DNA-binding</keyword>
<proteinExistence type="inferred from homology"/>
<keyword evidence="4" id="KW-0804">Transcription</keyword>
<dbReference type="PANTHER" id="PTHR30579">
    <property type="entry name" value="TRANSCRIPTIONAL REGULATOR"/>
    <property type="match status" value="1"/>
</dbReference>
<name>A0A9X1YMS9_9BURK</name>
<dbReference type="PANTHER" id="PTHR30579:SF2">
    <property type="entry name" value="HTH-TYPE TRANSCRIPTIONAL REGULATOR ARGP"/>
    <property type="match status" value="1"/>
</dbReference>
<dbReference type="GO" id="GO:0003700">
    <property type="term" value="F:DNA-binding transcription factor activity"/>
    <property type="evidence" value="ECO:0007669"/>
    <property type="project" value="InterPro"/>
</dbReference>
<sequence>MNQRFVEAFYWVATLKSMTRAAEKLFMTQSAISSRVSALEEELGVLLIDRRDRQQFALTNAGLRFLSYAERLMTLHRQMRDELGTEDAGMHLLRVGAIESALHTWLIPMLQHLRSVHANLQLELTVEITPVLAEAVKRGSLDLVFAAQSVSAPDIRTRPLPTMEMVFVGAKALKRRAPWTLAEIVSHEMMTFQRGSQPHLALLEQLRSAGLEPPRLHTVSSIPAMVQLIESGFGIATLPAIAAQTLVQRHEIAVLPCETALAALPVQASYRYDPGSSALTAVIQDALKFIDGFGVDPARTRARGRSNQKKIR</sequence>
<dbReference type="InterPro" id="IPR005119">
    <property type="entry name" value="LysR_subst-bd"/>
</dbReference>
<keyword evidence="7" id="KW-1185">Reference proteome</keyword>
<dbReference type="InterPro" id="IPR050176">
    <property type="entry name" value="LTTR"/>
</dbReference>
<organism evidence="6 7">
    <name type="scientific">Scleromatobacter humisilvae</name>
    <dbReference type="NCBI Taxonomy" id="2897159"/>
    <lineage>
        <taxon>Bacteria</taxon>
        <taxon>Pseudomonadati</taxon>
        <taxon>Pseudomonadota</taxon>
        <taxon>Betaproteobacteria</taxon>
        <taxon>Burkholderiales</taxon>
        <taxon>Sphaerotilaceae</taxon>
        <taxon>Scleromatobacter</taxon>
    </lineage>
</organism>
<evidence type="ECO:0000256" key="2">
    <source>
        <dbReference type="ARBA" id="ARBA00023015"/>
    </source>
</evidence>
<dbReference type="CDD" id="cd05466">
    <property type="entry name" value="PBP2_LTTR_substrate"/>
    <property type="match status" value="1"/>
</dbReference>
<gene>
    <name evidence="6" type="ORF">LPC04_18135</name>
</gene>
<comment type="similarity">
    <text evidence="1">Belongs to the LysR transcriptional regulatory family.</text>
</comment>
<evidence type="ECO:0000259" key="5">
    <source>
        <dbReference type="PROSITE" id="PS50931"/>
    </source>
</evidence>
<dbReference type="Pfam" id="PF03466">
    <property type="entry name" value="LysR_substrate"/>
    <property type="match status" value="1"/>
</dbReference>
<comment type="caution">
    <text evidence="6">The sequence shown here is derived from an EMBL/GenBank/DDBJ whole genome shotgun (WGS) entry which is preliminary data.</text>
</comment>
<dbReference type="SUPFAM" id="SSF53850">
    <property type="entry name" value="Periplasmic binding protein-like II"/>
    <property type="match status" value="1"/>
</dbReference>
<keyword evidence="2" id="KW-0805">Transcription regulation</keyword>
<dbReference type="EMBL" id="JAJLJH010000005">
    <property type="protein sequence ID" value="MCK9687628.1"/>
    <property type="molecule type" value="Genomic_DNA"/>
</dbReference>
<evidence type="ECO:0000313" key="7">
    <source>
        <dbReference type="Proteomes" id="UP001139353"/>
    </source>
</evidence>
<dbReference type="FunFam" id="1.10.10.10:FF:000001">
    <property type="entry name" value="LysR family transcriptional regulator"/>
    <property type="match status" value="1"/>
</dbReference>
<protein>
    <submittedName>
        <fullName evidence="6">LysR family transcriptional regulator</fullName>
    </submittedName>
</protein>
<evidence type="ECO:0000313" key="6">
    <source>
        <dbReference type="EMBL" id="MCK9687628.1"/>
    </source>
</evidence>
<dbReference type="InterPro" id="IPR036388">
    <property type="entry name" value="WH-like_DNA-bd_sf"/>
</dbReference>
<dbReference type="Pfam" id="PF00126">
    <property type="entry name" value="HTH_1"/>
    <property type="match status" value="1"/>
</dbReference>
<evidence type="ECO:0000256" key="4">
    <source>
        <dbReference type="ARBA" id="ARBA00023163"/>
    </source>
</evidence>